<dbReference type="EMBL" id="JABEZZ010000007">
    <property type="protein sequence ID" value="MBA0590614.1"/>
    <property type="molecule type" value="Genomic_DNA"/>
</dbReference>
<feature type="non-terminal residue" evidence="1">
    <location>
        <position position="305"/>
    </location>
</feature>
<name>A0A7J8PMW2_GOSRA</name>
<reference evidence="1 2" key="1">
    <citation type="journal article" date="2019" name="Genome Biol. Evol.">
        <title>Insights into the evolution of the New World diploid cottons (Gossypium, subgenus Houzingenia) based on genome sequencing.</title>
        <authorList>
            <person name="Grover C.E."/>
            <person name="Arick M.A. 2nd"/>
            <person name="Thrash A."/>
            <person name="Conover J.L."/>
            <person name="Sanders W.S."/>
            <person name="Peterson D.G."/>
            <person name="Frelichowski J.E."/>
            <person name="Scheffler J.A."/>
            <person name="Scheffler B.E."/>
            <person name="Wendel J.F."/>
        </authorList>
    </citation>
    <scope>NUCLEOTIDE SEQUENCE [LARGE SCALE GENOMIC DNA]</scope>
    <source>
        <strain evidence="1">8</strain>
        <tissue evidence="1">Leaf</tissue>
    </source>
</reference>
<sequence length="305" mass="35623">LVVELINSVNREWRSDIITDVFDVVDTARILQVSLAKIKHYDELVWRGEPSSEFTVRSLYKLLQAEIYDPNLEELQTMTRIFYQRLWSLNLPSKLRRTAICPRCRDGVETLAHGFRSYSVASEVWGLVGLSVVLSNVNQGWIEWLTWVFNICSTSQFRIFCCTVWALWTARNKRVHEHMIQSCREISNFIHRYICELDGIEEKVHTKVVNVTRWEPPSREWVKINFDAAFDRALFYQGQGLLLEMEEEGWLPLDQLYTRMLARLLQRRPSPSFGAAEMGINLGITEIILEGDSLSTIKKMQINLY</sequence>
<dbReference type="Proteomes" id="UP000593578">
    <property type="component" value="Unassembled WGS sequence"/>
</dbReference>
<protein>
    <submittedName>
        <fullName evidence="1">Uncharacterized protein</fullName>
    </submittedName>
</protein>
<dbReference type="AlphaFoldDB" id="A0A7J8PMW2"/>
<gene>
    <name evidence="1" type="ORF">Gorai_019311</name>
</gene>
<comment type="caution">
    <text evidence="1">The sequence shown here is derived from an EMBL/GenBank/DDBJ whole genome shotgun (WGS) entry which is preliminary data.</text>
</comment>
<accession>A0A7J8PMW2</accession>
<organism evidence="1 2">
    <name type="scientific">Gossypium raimondii</name>
    <name type="common">Peruvian cotton</name>
    <name type="synonym">Gossypium klotzschianum subsp. raimondii</name>
    <dbReference type="NCBI Taxonomy" id="29730"/>
    <lineage>
        <taxon>Eukaryota</taxon>
        <taxon>Viridiplantae</taxon>
        <taxon>Streptophyta</taxon>
        <taxon>Embryophyta</taxon>
        <taxon>Tracheophyta</taxon>
        <taxon>Spermatophyta</taxon>
        <taxon>Magnoliopsida</taxon>
        <taxon>eudicotyledons</taxon>
        <taxon>Gunneridae</taxon>
        <taxon>Pentapetalae</taxon>
        <taxon>rosids</taxon>
        <taxon>malvids</taxon>
        <taxon>Malvales</taxon>
        <taxon>Malvaceae</taxon>
        <taxon>Malvoideae</taxon>
        <taxon>Gossypium</taxon>
    </lineage>
</organism>
<evidence type="ECO:0000313" key="1">
    <source>
        <dbReference type="EMBL" id="MBA0590614.1"/>
    </source>
</evidence>
<evidence type="ECO:0000313" key="2">
    <source>
        <dbReference type="Proteomes" id="UP000593578"/>
    </source>
</evidence>
<proteinExistence type="predicted"/>